<keyword evidence="3" id="KW-1185">Reference proteome</keyword>
<comment type="caution">
    <text evidence="2">The sequence shown here is derived from an EMBL/GenBank/DDBJ whole genome shotgun (WGS) entry which is preliminary data.</text>
</comment>
<evidence type="ECO:0000313" key="2">
    <source>
        <dbReference type="EMBL" id="TGO23794.1"/>
    </source>
</evidence>
<evidence type="ECO:0000313" key="3">
    <source>
        <dbReference type="Proteomes" id="UP000297910"/>
    </source>
</evidence>
<reference evidence="2 3" key="1">
    <citation type="submission" date="2017-12" db="EMBL/GenBank/DDBJ databases">
        <title>Comparative genomics of Botrytis spp.</title>
        <authorList>
            <person name="Valero-Jimenez C.A."/>
            <person name="Tapia P."/>
            <person name="Veloso J."/>
            <person name="Silva-Moreno E."/>
            <person name="Staats M."/>
            <person name="Valdes J.H."/>
            <person name="Van Kan J.A.L."/>
        </authorList>
    </citation>
    <scope>NUCLEOTIDE SEQUENCE [LARGE SCALE GENOMIC DNA]</scope>
    <source>
        <strain evidence="2 3">Bp0003</strain>
    </source>
</reference>
<accession>A0A4Z1FG01</accession>
<feature type="domain" description="2EXR" evidence="1">
    <location>
        <begin position="42"/>
        <end position="107"/>
    </location>
</feature>
<proteinExistence type="predicted"/>
<sequence>MTHRNPKSPDAGFYAPVTKASIPIRKKRRRSQDAPSKDLLETLPENVRHMIYKLCKPAQPRYTGVTVPVLLHINHESRANSLRFYTVIFTDPIRGQPVSFDLRRDVLEIQGMEAAFVLLGKVLSFTSKLYEFAKGGEMTTAMMKVRNLSVTSGARPDRLLMEHFSGLKESTDTKYLRTSRIGASFTWAKSLRNSFLQKHQKFSDEPDFSQAMEDFKSYAASFSDYGGDNSVHKGVSLK</sequence>
<dbReference type="InterPro" id="IPR045518">
    <property type="entry name" value="2EXR"/>
</dbReference>
<protein>
    <recommendedName>
        <fullName evidence="1">2EXR domain-containing protein</fullName>
    </recommendedName>
</protein>
<dbReference type="AlphaFoldDB" id="A0A4Z1FG01"/>
<name>A0A4Z1FG01_9HELO</name>
<dbReference type="Pfam" id="PF20150">
    <property type="entry name" value="2EXR"/>
    <property type="match status" value="1"/>
</dbReference>
<evidence type="ECO:0000259" key="1">
    <source>
        <dbReference type="Pfam" id="PF20150"/>
    </source>
</evidence>
<dbReference type="Proteomes" id="UP000297910">
    <property type="component" value="Unassembled WGS sequence"/>
</dbReference>
<organism evidence="2 3">
    <name type="scientific">Botrytis paeoniae</name>
    <dbReference type="NCBI Taxonomy" id="278948"/>
    <lineage>
        <taxon>Eukaryota</taxon>
        <taxon>Fungi</taxon>
        <taxon>Dikarya</taxon>
        <taxon>Ascomycota</taxon>
        <taxon>Pezizomycotina</taxon>
        <taxon>Leotiomycetes</taxon>
        <taxon>Helotiales</taxon>
        <taxon>Sclerotiniaceae</taxon>
        <taxon>Botrytis</taxon>
    </lineage>
</organism>
<gene>
    <name evidence="2" type="ORF">BPAE_0121g00100</name>
</gene>
<dbReference type="EMBL" id="PQXI01000121">
    <property type="protein sequence ID" value="TGO23794.1"/>
    <property type="molecule type" value="Genomic_DNA"/>
</dbReference>